<keyword evidence="9" id="KW-1185">Reference proteome</keyword>
<dbReference type="PANTHER" id="PTHR46566:SF5">
    <property type="entry name" value="1-PHOSPHOFRUCTOKINASE"/>
    <property type="match status" value="1"/>
</dbReference>
<name>A0A9X4KY70_9BACL</name>
<evidence type="ECO:0000259" key="7">
    <source>
        <dbReference type="Pfam" id="PF00294"/>
    </source>
</evidence>
<evidence type="ECO:0000256" key="6">
    <source>
        <dbReference type="SAM" id="MobiDB-lite"/>
    </source>
</evidence>
<evidence type="ECO:0000256" key="3">
    <source>
        <dbReference type="ARBA" id="ARBA00022741"/>
    </source>
</evidence>
<keyword evidence="5" id="KW-0067">ATP-binding</keyword>
<dbReference type="EMBL" id="JAPDIA010000003">
    <property type="protein sequence ID" value="MDG0810112.1"/>
    <property type="molecule type" value="Genomic_DNA"/>
</dbReference>
<dbReference type="CDD" id="cd01164">
    <property type="entry name" value="FruK_PfkB_like"/>
    <property type="match status" value="1"/>
</dbReference>
<dbReference type="Proteomes" id="UP001153404">
    <property type="component" value="Unassembled WGS sequence"/>
</dbReference>
<evidence type="ECO:0000256" key="2">
    <source>
        <dbReference type="ARBA" id="ARBA00022679"/>
    </source>
</evidence>
<comment type="similarity">
    <text evidence="1">Belongs to the carbohydrate kinase PfkB family.</text>
</comment>
<gene>
    <name evidence="8" type="ORF">OMP40_12705</name>
</gene>
<dbReference type="RefSeq" id="WP_277531774.1">
    <property type="nucleotide sequence ID" value="NZ_JAPDIA010000003.1"/>
</dbReference>
<dbReference type="NCBIfam" id="TIGR03168">
    <property type="entry name" value="1-PFK"/>
    <property type="match status" value="1"/>
</dbReference>
<dbReference type="SUPFAM" id="SSF53613">
    <property type="entry name" value="Ribokinase-like"/>
    <property type="match status" value="1"/>
</dbReference>
<evidence type="ECO:0000313" key="8">
    <source>
        <dbReference type="EMBL" id="MDG0810112.1"/>
    </source>
</evidence>
<dbReference type="GO" id="GO:0005829">
    <property type="term" value="C:cytosol"/>
    <property type="evidence" value="ECO:0007669"/>
    <property type="project" value="TreeGrafter"/>
</dbReference>
<dbReference type="Gene3D" id="3.40.1190.20">
    <property type="match status" value="1"/>
</dbReference>
<evidence type="ECO:0000313" key="9">
    <source>
        <dbReference type="Proteomes" id="UP001153404"/>
    </source>
</evidence>
<keyword evidence="3" id="KW-0547">Nucleotide-binding</keyword>
<organism evidence="8 9">
    <name type="scientific">Cohnella rhizosphaerae</name>
    <dbReference type="NCBI Taxonomy" id="1457232"/>
    <lineage>
        <taxon>Bacteria</taxon>
        <taxon>Bacillati</taxon>
        <taxon>Bacillota</taxon>
        <taxon>Bacilli</taxon>
        <taxon>Bacillales</taxon>
        <taxon>Paenibacillaceae</taxon>
        <taxon>Cohnella</taxon>
    </lineage>
</organism>
<dbReference type="PANTHER" id="PTHR46566">
    <property type="entry name" value="1-PHOSPHOFRUCTOKINASE-RELATED"/>
    <property type="match status" value="1"/>
</dbReference>
<reference evidence="8" key="1">
    <citation type="submission" date="2022-10" db="EMBL/GenBank/DDBJ databases">
        <title>Comparative genomic analysis of Cohnella hashimotonis sp. nov., isolated from the International Space Station.</title>
        <authorList>
            <person name="Simpson A."/>
            <person name="Venkateswaran K."/>
        </authorList>
    </citation>
    <scope>NUCLEOTIDE SEQUENCE</scope>
    <source>
        <strain evidence="8">DSM 28161</strain>
    </source>
</reference>
<feature type="region of interest" description="Disordered" evidence="6">
    <location>
        <begin position="278"/>
        <end position="313"/>
    </location>
</feature>
<comment type="caution">
    <text evidence="8">The sequence shown here is derived from an EMBL/GenBank/DDBJ whole genome shotgun (WGS) entry which is preliminary data.</text>
</comment>
<dbReference type="GO" id="GO:0008443">
    <property type="term" value="F:phosphofructokinase activity"/>
    <property type="evidence" value="ECO:0007669"/>
    <property type="project" value="TreeGrafter"/>
</dbReference>
<protein>
    <submittedName>
        <fullName evidence="8">1-phosphofructokinase family hexose kinase</fullName>
    </submittedName>
</protein>
<evidence type="ECO:0000256" key="1">
    <source>
        <dbReference type="ARBA" id="ARBA00010688"/>
    </source>
</evidence>
<dbReference type="InterPro" id="IPR011611">
    <property type="entry name" value="PfkB_dom"/>
</dbReference>
<evidence type="ECO:0000256" key="4">
    <source>
        <dbReference type="ARBA" id="ARBA00022777"/>
    </source>
</evidence>
<sequence length="350" mass="35924">MIVTVTLNAAVDKTYYVSGFAAGAVQRVRRQIAEPGGKGNNVAQIVRLLGGEAAATGFSAGGAGAFIEERLAARGIGTAFVRIAGESRTCLNIVDEASGASTELLEEGPAVGDAEVADIKDAVGRLGGRASVVVLSGSLPAGAPADLYAELVGIARAAGARVYLDASGEALALGIGARPDLIKPNEEELARLSGRKRLEASQLTQTAAKLHGQGVGQVCATLGRRGAVACIDGKLYRVVAPRVAAVSAVGCGDAFVAGMAYAEEQGLPAEDRLRAAAAARSGCGDDGPGRRTRPGRIRAPSGPRGSPAAVSRRHRFCNRASRGRHRIRPVGVVIVANRPPSPSQCRKIRR</sequence>
<evidence type="ECO:0000256" key="5">
    <source>
        <dbReference type="ARBA" id="ARBA00022840"/>
    </source>
</evidence>
<proteinExistence type="inferred from homology"/>
<dbReference type="AlphaFoldDB" id="A0A9X4KY70"/>
<accession>A0A9X4KY70</accession>
<feature type="domain" description="Carbohydrate kinase PfkB" evidence="7">
    <location>
        <begin position="7"/>
        <end position="279"/>
    </location>
</feature>
<keyword evidence="4" id="KW-0418">Kinase</keyword>
<keyword evidence="2" id="KW-0808">Transferase</keyword>
<dbReference type="GO" id="GO:0005524">
    <property type="term" value="F:ATP binding"/>
    <property type="evidence" value="ECO:0007669"/>
    <property type="project" value="UniProtKB-KW"/>
</dbReference>
<dbReference type="InterPro" id="IPR017583">
    <property type="entry name" value="Tagatose/fructose_Pkinase"/>
</dbReference>
<dbReference type="InterPro" id="IPR029056">
    <property type="entry name" value="Ribokinase-like"/>
</dbReference>
<dbReference type="Pfam" id="PF00294">
    <property type="entry name" value="PfkB"/>
    <property type="match status" value="1"/>
</dbReference>